<evidence type="ECO:0000259" key="9">
    <source>
        <dbReference type="PROSITE" id="PS50026"/>
    </source>
</evidence>
<reference evidence="10" key="1">
    <citation type="submission" date="2023-07" db="EMBL/GenBank/DDBJ databases">
        <authorList>
            <consortium name="CYATHOMIX"/>
        </authorList>
    </citation>
    <scope>NUCLEOTIDE SEQUENCE</scope>
    <source>
        <strain evidence="10">N/A</strain>
    </source>
</reference>
<feature type="disulfide bond" evidence="7">
    <location>
        <begin position="398"/>
        <end position="407"/>
    </location>
</feature>
<dbReference type="Gene3D" id="2.60.120.290">
    <property type="entry name" value="Spermadhesin, CUB domain"/>
    <property type="match status" value="17"/>
</dbReference>
<feature type="domain" description="EGF-like" evidence="9">
    <location>
        <begin position="144"/>
        <end position="185"/>
    </location>
</feature>
<feature type="disulfide bond" evidence="6">
    <location>
        <begin position="1361"/>
        <end position="1388"/>
    </location>
</feature>
<dbReference type="InterPro" id="IPR049883">
    <property type="entry name" value="NOTCH1_EGF-like"/>
</dbReference>
<feature type="domain" description="CUB" evidence="8">
    <location>
        <begin position="700"/>
        <end position="869"/>
    </location>
</feature>
<feature type="domain" description="CUB" evidence="8">
    <location>
        <begin position="1361"/>
        <end position="1492"/>
    </location>
</feature>
<keyword evidence="5 7" id="KW-1015">Disulfide bond</keyword>
<keyword evidence="11" id="KW-1185">Reference proteome</keyword>
<feature type="domain" description="CUB" evidence="8">
    <location>
        <begin position="2538"/>
        <end position="2665"/>
    </location>
</feature>
<dbReference type="FunFam" id="2.60.120.290:FF:000013">
    <property type="entry name" value="Membrane frizzled-related protein"/>
    <property type="match status" value="1"/>
</dbReference>
<proteinExistence type="predicted"/>
<evidence type="ECO:0000259" key="8">
    <source>
        <dbReference type="PROSITE" id="PS01180"/>
    </source>
</evidence>
<dbReference type="InterPro" id="IPR000742">
    <property type="entry name" value="EGF"/>
</dbReference>
<dbReference type="PROSITE" id="PS50026">
    <property type="entry name" value="EGF_3"/>
    <property type="match status" value="7"/>
</dbReference>
<accession>A0AA36DLQ6</accession>
<dbReference type="CDD" id="cd00054">
    <property type="entry name" value="EGF_CA"/>
    <property type="match status" value="6"/>
</dbReference>
<dbReference type="GO" id="GO:0005509">
    <property type="term" value="F:calcium ion binding"/>
    <property type="evidence" value="ECO:0007669"/>
    <property type="project" value="InterPro"/>
</dbReference>
<evidence type="ECO:0000313" key="11">
    <source>
        <dbReference type="Proteomes" id="UP001176961"/>
    </source>
</evidence>
<dbReference type="Pfam" id="PF07645">
    <property type="entry name" value="EGF_CA"/>
    <property type="match status" value="2"/>
</dbReference>
<dbReference type="Pfam" id="PF00431">
    <property type="entry name" value="CUB"/>
    <property type="match status" value="9"/>
</dbReference>
<dbReference type="SMART" id="SM00181">
    <property type="entry name" value="EGF"/>
    <property type="match status" value="8"/>
</dbReference>
<feature type="domain" description="CUB" evidence="8">
    <location>
        <begin position="1631"/>
        <end position="1780"/>
    </location>
</feature>
<feature type="domain" description="EGF-like" evidence="9">
    <location>
        <begin position="409"/>
        <end position="446"/>
    </location>
</feature>
<sequence length="3002" mass="335882">MTHRRRHSESNTMSMKYAQFTALREKVEALSTRQDTFKSRVDSHQSTLILVATASRRLLSSTRNFTLELKHLQEWKQNKTMKDVRLRRFMGRLQKSIKALADMLAMDGCESKPCQYGGTCLPRFGKKYNCLCPPYRTGDNCEIDVDECAMYSGTHAGCQHNGTCVNHDTGFRCECPTGYHGPLCQYHQSTCSRSIELCGPHGHCIDVDTSENDASYKCLCDWGYKVSDDKQNPTCEDVNECLDNPCHPGVDCINLPGKFQCAGCPKGYHGNGQICADIDECAAETYPCSKNPRVPCYNTIGSFHCGNCPPGYRGDGRTCQRKSACDDAPCYPGATCVEDPSSLNVGGFACHCPTGMMGDGVGENGCQKSNSTICRTEGHCFNGGTCKPISATEYRCACPEFYYGIHCEQVSACIGSPCENGGVCQDAGIGKINCVCPIGFYGSLCQFEENTCGGHYTDSSGNLTFSTETESVADDGCDFVIATGEDNSALQITFEVFKGMSGDSSASDCSRMPANLTLYDGSSDNAQVFATFCGDVGSGKAPVIGEPITMTTSSALLRFKGTKGSFSLKWATKKRECGYRTNLATGTLVVPPHHMDTACDWFISAPMEKHIEIEIPTVEMTTGLQLNCSVNEVEVFDGYTSYDAHRIVHICETTNQTTVVRSTGPFLTVSFRSNVFGGSKSPLHRGFTMKYKTFEPDRRCGGDITNSEKDWEFAGFIESPNYGGFYPPNMDCSWRLDGIGSDNTSTADQTLKLEFLTFDVPSAYQFSSSMWQQQLDFPRRAFGLFNSIERRMGLPFRRVSPLIPFRRQMVYQCTEDYLHLYADGQLVHDSCNAHRPPATMLMPLPQIVLRFHSDSATQGKGFKIAYSLVCEKNLYGNGTIQTWNYPDGGRAGKCTYIIRADQSHAIRLRFKTIGMRSATTSQCFYNRDSLATATDYVEFSGGKEEDKQINQRYICARYPFVEEGEFIMSASRPLIITYASSGDERNRGLLMEYTTMDVGCGGVFSQSTGTINSPNYPDKYLPHMHCVYQIQVSWSKQVRLTFDNFDIEVVQNDECSYDNVAVYESYISPTEHGKLLGKFCGTMLPPTLLSSSYKMAVVFSSDRSIAGNGFSARFEGVDPSVDCDRTYTEPVGEIVFVGSQGRYSQCDFHISVLSNARLVLRMNNASIPCFKSQLILRNGATDQSPGFASLNAESSICDEYPMPTLRSHGSRVFLRLQTTDSSNTYFNISYEQIISSCGGHVEGVSGSIAAPQYPLKDSRSLDCSWTIAVALGNRVRFSLVNIDNLKSSDDNGFCGMFAANRLDVLDSPHSDARLMRRYCRKVVGAEPLTSDDHEIAVRYKQHGGAMLGPLYGFMAHFSTVCTDIVLTDFMGSIQSPGYPNNVWNSQYCSWTIKVPPGNRIELDFHNFVVDRRYRYGVIPGKCSDNWLKFGEGEVARATVKVGNFVNLTSKLVEACSDVARPMIVKSKNNVIHLTYQSKKQEQNHFWLTWTTIGCGGTLISPSNISANINRLDRDSEQLECGWQIKAPVGKRILLIVDTLAIFQKSEASCQYNDEKQDFAGMAIFAGPSNRSGFPQYTTCTSLRNFTYKSHTNELFLQLKYGMKSVMPDAGGYFFMANVAFIDADTTNRDECGGIVEVTSAQPSTIHSPKFPEEYERGTECQWLFKTPPGYYLIYTVKEYVTPNAHEQQTEKKWMPRAMNNLTCQDPLPLIEGALTIYGGNDTKSEKIERICLDIDKPKEIPVFTRESLVTFRGAAAARIHMSGEDQHVKRIGFLLEARTACGGLVLAEDVEGVMTFNDLAEEICNITIRKKDESASGIYVRLDEFISRGITKHRSNDMMFGNSYIDIQIDGGEVMSREAKGPYLVEASTAHEEFRAKNEIKLAFVKKNSLLAARVVIAYSTVIDNCGGEITSREGLISIPDIEGDFDCVWTLRENPGNVVRASVSELRVPYSPNCTDSYLEFRKWNASGPLIGRWCERSTSMFGLEEVIWMKFRYSRPAEIDSDEDLIKPAMRILFSRVHGGATTSHIIQQPLVLIDEMYTNFMWIVEGEQDKGLLVHIDSIRIPEENYEGYDGVNKIGLFLSEATDNPSPNFVLNNGRPGSVRLSGFIPPADIYLPYSRMEVSFFAPPRSEFKLKWKVVPKRNANYTEETDQKNATRVYTCGSTLVPTWDWQEISNPTAPGETNYENNLHCKWTIERPIMTGLRVMIKMMDLEDVNGCPFDFISLLPDRDIDEGDGDEFHAGQKYCRATQVNTTLDYSYNKVLYVHFVTDRSRTGRGFKLQYRLTCNSFDYIRPSYGLLEHMLTSPGYPEPQTDQRCMWSIVLGSNRRIGYEILDMDLEQTEGCTTDVLSISPRSSQFSVHHKKESSFCGPFDSLTTRNGTMQNGRIFIRYTNAEAKNKGFKMRIFEISEDCSSENLFVDESEPSKVLATPRYPGMIPHSLDCQYTLRAPNGHRLKFTVDPEKFKMESADDECGCDECDWLEIRDGPTGHAPLIGRYCNIYAPSTIYSTGNFLFVRIRTDSYAASNGFTAAYELASCGGTVVLRPGINQTLTSPNYPDVYPLKSECDWSVRTPNSHMVEAKILHMGLTWNVNCSTDSLAIRDGNKTAPYLLEPQCNGRYLNKVDYRSASSEMTVQFRSNGTIQKAGRQLCKDKKCGFEMMLRVSNESCGGIITDQEGQLTTPGYPGRLLPHVRCEWEMRAGIGYRYLLSFEFLEDRDGFYQKRFGGETDGKGCFADLVFFNGKPKHEAINYRNDRLFCDYRKTFVSEADLLTVIYSDSYTKHYIGVTDDSSVNVYYVPFRVNYTKVPADYDQNGCGMLISKNDTVTFGNYTSGSADGVRYCHALLRRPAGYQTTLLEITEYSENSVLSLAECSDWSNSVMLESTIDIPRVVNERFCKASFMNSSKPITRLYLNQDLEIHVFSMQSAFMPEEGLSFTLNVQYYECGGIVNNPNSGVITSPNFGEGRLYLRNSHCMWMLVAPEGMIVKVGQVLFSSIRGSALY</sequence>
<name>A0AA36DLQ6_CYLNA</name>
<dbReference type="PANTHER" id="PTHR24251">
    <property type="entry name" value="OVOCHYMASE-RELATED"/>
    <property type="match status" value="1"/>
</dbReference>
<comment type="caution">
    <text evidence="7">Lacks conserved residue(s) required for the propagation of feature annotation.</text>
</comment>
<dbReference type="CDD" id="cd00041">
    <property type="entry name" value="CUB"/>
    <property type="match status" value="13"/>
</dbReference>
<keyword evidence="3" id="KW-0677">Repeat</keyword>
<evidence type="ECO:0000313" key="10">
    <source>
        <dbReference type="EMBL" id="CAJ0588733.1"/>
    </source>
</evidence>
<dbReference type="InterPro" id="IPR000859">
    <property type="entry name" value="CUB_dom"/>
</dbReference>
<evidence type="ECO:0000256" key="6">
    <source>
        <dbReference type="PROSITE-ProRule" id="PRU00059"/>
    </source>
</evidence>
<dbReference type="PROSITE" id="PS01180">
    <property type="entry name" value="CUB"/>
    <property type="match status" value="15"/>
</dbReference>
<feature type="domain" description="CUB" evidence="8">
    <location>
        <begin position="2945"/>
        <end position="2988"/>
    </location>
</feature>
<feature type="disulfide bond" evidence="7">
    <location>
        <begin position="132"/>
        <end position="141"/>
    </location>
</feature>
<feature type="domain" description="EGF-like" evidence="9">
    <location>
        <begin position="237"/>
        <end position="276"/>
    </location>
</feature>
<keyword evidence="1 7" id="KW-0245">EGF-like domain</keyword>
<feature type="domain" description="CUB" evidence="8">
    <location>
        <begin position="1906"/>
        <end position="1976"/>
    </location>
</feature>
<feature type="domain" description="EGF-like" evidence="9">
    <location>
        <begin position="277"/>
        <end position="320"/>
    </location>
</feature>
<dbReference type="EMBL" id="CATQJL010000001">
    <property type="protein sequence ID" value="CAJ0588733.1"/>
    <property type="molecule type" value="Genomic_DNA"/>
</dbReference>
<dbReference type="PROSITE" id="PS00022">
    <property type="entry name" value="EGF_1"/>
    <property type="match status" value="4"/>
</dbReference>
<feature type="domain" description="CUB" evidence="8">
    <location>
        <begin position="2413"/>
        <end position="2536"/>
    </location>
</feature>
<feature type="domain" description="EGF-like" evidence="9">
    <location>
        <begin position="105"/>
        <end position="142"/>
    </location>
</feature>
<dbReference type="Proteomes" id="UP001176961">
    <property type="component" value="Unassembled WGS sequence"/>
</dbReference>
<dbReference type="InterPro" id="IPR001881">
    <property type="entry name" value="EGF-like_Ca-bd_dom"/>
</dbReference>
<feature type="domain" description="CUB" evidence="8">
    <location>
        <begin position="577"/>
        <end position="694"/>
    </location>
</feature>
<feature type="domain" description="CUB" evidence="8">
    <location>
        <begin position="1237"/>
        <end position="1360"/>
    </location>
</feature>
<feature type="domain" description="EGF-like" evidence="9">
    <location>
        <begin position="370"/>
        <end position="408"/>
    </location>
</feature>
<evidence type="ECO:0000256" key="3">
    <source>
        <dbReference type="ARBA" id="ARBA00022737"/>
    </source>
</evidence>
<protein>
    <recommendedName>
        <fullName evidence="12">Cubilin</fullName>
    </recommendedName>
</protein>
<evidence type="ECO:0000256" key="4">
    <source>
        <dbReference type="ARBA" id="ARBA00022837"/>
    </source>
</evidence>
<dbReference type="PROSITE" id="PS01186">
    <property type="entry name" value="EGF_2"/>
    <property type="match status" value="2"/>
</dbReference>
<dbReference type="InterPro" id="IPR000152">
    <property type="entry name" value="EGF-type_Asp/Asn_hydroxyl_site"/>
</dbReference>
<comment type="caution">
    <text evidence="10">The sequence shown here is derived from an EMBL/GenBank/DDBJ whole genome shotgun (WGS) entry which is preliminary data.</text>
</comment>
<dbReference type="PROSITE" id="PS00010">
    <property type="entry name" value="ASX_HYDROXYL"/>
    <property type="match status" value="1"/>
</dbReference>
<organism evidence="10 11">
    <name type="scientific">Cylicocyclus nassatus</name>
    <name type="common">Nematode worm</name>
    <dbReference type="NCBI Taxonomy" id="53992"/>
    <lineage>
        <taxon>Eukaryota</taxon>
        <taxon>Metazoa</taxon>
        <taxon>Ecdysozoa</taxon>
        <taxon>Nematoda</taxon>
        <taxon>Chromadorea</taxon>
        <taxon>Rhabditida</taxon>
        <taxon>Rhabditina</taxon>
        <taxon>Rhabditomorpha</taxon>
        <taxon>Strongyloidea</taxon>
        <taxon>Strongylidae</taxon>
        <taxon>Cylicocyclus</taxon>
    </lineage>
</organism>
<feature type="domain" description="EGF-like" evidence="9">
    <location>
        <begin position="321"/>
        <end position="367"/>
    </location>
</feature>
<feature type="disulfide bond" evidence="7">
    <location>
        <begin position="175"/>
        <end position="184"/>
    </location>
</feature>
<gene>
    <name evidence="10" type="ORF">CYNAS_LOCUS716</name>
</gene>
<dbReference type="SUPFAM" id="SSF57196">
    <property type="entry name" value="EGF/Laminin"/>
    <property type="match status" value="6"/>
</dbReference>
<evidence type="ECO:0000256" key="2">
    <source>
        <dbReference type="ARBA" id="ARBA00022729"/>
    </source>
</evidence>
<keyword evidence="2" id="KW-0732">Signal</keyword>
<dbReference type="PROSITE" id="PS01187">
    <property type="entry name" value="EGF_CA"/>
    <property type="match status" value="3"/>
</dbReference>
<dbReference type="InterPro" id="IPR035914">
    <property type="entry name" value="Sperma_CUB_dom_sf"/>
</dbReference>
<dbReference type="SMART" id="SM00179">
    <property type="entry name" value="EGF_CA"/>
    <property type="match status" value="7"/>
</dbReference>
<dbReference type="SMART" id="SM00042">
    <property type="entry name" value="CUB"/>
    <property type="match status" value="14"/>
</dbReference>
<keyword evidence="4" id="KW-0106">Calcium</keyword>
<evidence type="ECO:0008006" key="12">
    <source>
        <dbReference type="Google" id="ProtNLM"/>
    </source>
</evidence>
<dbReference type="SUPFAM" id="SSF49854">
    <property type="entry name" value="Spermadhesin, CUB domain"/>
    <property type="match status" value="17"/>
</dbReference>
<feature type="domain" description="CUB" evidence="8">
    <location>
        <begin position="1494"/>
        <end position="1552"/>
    </location>
</feature>
<feature type="disulfide bond" evidence="7">
    <location>
        <begin position="288"/>
        <end position="305"/>
    </location>
</feature>
<evidence type="ECO:0000256" key="5">
    <source>
        <dbReference type="ARBA" id="ARBA00023157"/>
    </source>
</evidence>
<feature type="domain" description="CUB" evidence="8">
    <location>
        <begin position="1000"/>
        <end position="1117"/>
    </location>
</feature>
<dbReference type="Pfam" id="PF00008">
    <property type="entry name" value="EGF"/>
    <property type="match status" value="1"/>
</dbReference>
<feature type="domain" description="CUB" evidence="8">
    <location>
        <begin position="2287"/>
        <end position="2409"/>
    </location>
</feature>
<feature type="disulfide bond" evidence="7">
    <location>
        <begin position="436"/>
        <end position="445"/>
    </location>
</feature>
<feature type="domain" description="CUB" evidence="8">
    <location>
        <begin position="2669"/>
        <end position="2807"/>
    </location>
</feature>
<dbReference type="FunFam" id="2.10.25.10:FF:000027">
    <property type="entry name" value="Thrombospondin 3"/>
    <property type="match status" value="1"/>
</dbReference>
<dbReference type="Gene3D" id="2.10.25.10">
    <property type="entry name" value="Laminin"/>
    <property type="match status" value="6"/>
</dbReference>
<evidence type="ECO:0000256" key="1">
    <source>
        <dbReference type="ARBA" id="ARBA00022536"/>
    </source>
</evidence>
<dbReference type="InterPro" id="IPR018097">
    <property type="entry name" value="EGF_Ca-bd_CS"/>
</dbReference>
<evidence type="ECO:0000256" key="7">
    <source>
        <dbReference type="PROSITE-ProRule" id="PRU00076"/>
    </source>
</evidence>
<feature type="domain" description="CUB" evidence="8">
    <location>
        <begin position="877"/>
        <end position="996"/>
    </location>
</feature>
<feature type="domain" description="CUB" evidence="8">
    <location>
        <begin position="2162"/>
        <end position="2286"/>
    </location>
</feature>